<reference evidence="1" key="2">
    <citation type="journal article" date="2010" name="Nature">
        <title>Comparative genomics reveals mobile pathogenicity chromosomes in Fusarium.</title>
        <authorList>
            <person name="Ma L.J."/>
            <person name="van der Does H.C."/>
            <person name="Borkovich K.A."/>
            <person name="Coleman J.J."/>
            <person name="Daboussi M.J."/>
            <person name="Di Pietro A."/>
            <person name="Dufresne M."/>
            <person name="Freitag M."/>
            <person name="Grabherr M."/>
            <person name="Henrissat B."/>
            <person name="Houterman P.M."/>
            <person name="Kang S."/>
            <person name="Shim W.B."/>
            <person name="Woloshuk C."/>
            <person name="Xie X."/>
            <person name="Xu J.R."/>
            <person name="Antoniw J."/>
            <person name="Baker S.E."/>
            <person name="Bluhm B.H."/>
            <person name="Breakspear A."/>
            <person name="Brown D.W."/>
            <person name="Butchko R.A."/>
            <person name="Chapman S."/>
            <person name="Coulson R."/>
            <person name="Coutinho P.M."/>
            <person name="Danchin E.G."/>
            <person name="Diener A."/>
            <person name="Gale L.R."/>
            <person name="Gardiner D.M."/>
            <person name="Goff S."/>
            <person name="Hammond-Kosack K.E."/>
            <person name="Hilburn K."/>
            <person name="Hua-Van A."/>
            <person name="Jonkers W."/>
            <person name="Kazan K."/>
            <person name="Kodira C.D."/>
            <person name="Koehrsen M."/>
            <person name="Kumar L."/>
            <person name="Lee Y.H."/>
            <person name="Li L."/>
            <person name="Manners J.M."/>
            <person name="Miranda-Saavedra D."/>
            <person name="Mukherjee M."/>
            <person name="Park G."/>
            <person name="Park J."/>
            <person name="Park S.Y."/>
            <person name="Proctor R.H."/>
            <person name="Regev A."/>
            <person name="Ruiz-Roldan M.C."/>
            <person name="Sain D."/>
            <person name="Sakthikumar S."/>
            <person name="Sykes S."/>
            <person name="Schwartz D.C."/>
            <person name="Turgeon B.G."/>
            <person name="Wapinski I."/>
            <person name="Yoder O."/>
            <person name="Young S."/>
            <person name="Zeng Q."/>
            <person name="Zhou S."/>
            <person name="Galagan J."/>
            <person name="Cuomo C.A."/>
            <person name="Kistler H.C."/>
            <person name="Rep M."/>
        </authorList>
    </citation>
    <scope>NUCLEOTIDE SEQUENCE [LARGE SCALE GENOMIC DNA]</scope>
    <source>
        <strain evidence="1">4287</strain>
    </source>
</reference>
<proteinExistence type="predicted"/>
<dbReference type="KEGG" id="fox:FOXG_22553"/>
<dbReference type="AlphaFoldDB" id="A0A0J9W9Y3"/>
<dbReference type="Proteomes" id="UP000009097">
    <property type="component" value="Unassembled WGS sequence"/>
</dbReference>
<dbReference type="GeneID" id="28963259"/>
<protein>
    <submittedName>
        <fullName evidence="1">Uncharacterized protein</fullName>
    </submittedName>
</protein>
<dbReference type="EMBL" id="DS231732">
    <property type="protein sequence ID" value="KNB19400.1"/>
    <property type="molecule type" value="Genomic_DNA"/>
</dbReference>
<name>A0A0J9W9Y3_FUSO4</name>
<dbReference type="VEuPathDB" id="FungiDB:FOXG_22553"/>
<dbReference type="Pfam" id="PF23562">
    <property type="entry name" value="AMP-binding_C_3"/>
    <property type="match status" value="1"/>
</dbReference>
<evidence type="ECO:0000313" key="1">
    <source>
        <dbReference type="EMBL" id="KNB19400.1"/>
    </source>
</evidence>
<reference evidence="1" key="1">
    <citation type="submission" date="2007-04" db="EMBL/GenBank/DDBJ databases">
        <authorList>
            <consortium name="The Broad Institute Genome Sequencing Platform"/>
            <person name="Birren B."/>
            <person name="Lander E."/>
            <person name="Galagan J."/>
            <person name="Nusbaum C."/>
            <person name="Devon K."/>
            <person name="Ma L.-J."/>
            <person name="Jaffe D."/>
            <person name="Butler J."/>
            <person name="Alvarez P."/>
            <person name="Gnerre S."/>
            <person name="Grabherr M."/>
            <person name="Kleber M."/>
            <person name="Mauceli E."/>
            <person name="Brockman W."/>
            <person name="MacCallum I.A."/>
            <person name="Young S."/>
            <person name="LaButti K."/>
            <person name="DeCaprio D."/>
            <person name="Crawford M."/>
            <person name="Koehrsen M."/>
            <person name="Engels R."/>
            <person name="Montgomery P."/>
            <person name="Pearson M."/>
            <person name="Howarth C."/>
            <person name="Larson L."/>
            <person name="White J."/>
            <person name="O'Leary S."/>
            <person name="Kodira C."/>
            <person name="Zeng Q."/>
            <person name="Yandava C."/>
            <person name="Alvarado L."/>
            <person name="Kistler C."/>
            <person name="Shim W.-B."/>
            <person name="Kang S."/>
            <person name="Woloshuk C."/>
        </authorList>
    </citation>
    <scope>NUCLEOTIDE SEQUENCE</scope>
    <source>
        <strain evidence="1">4287</strain>
    </source>
</reference>
<organism evidence="1 2">
    <name type="scientific">Fusarium oxysporum f. sp. lycopersici (strain 4287 / CBS 123668 / FGSC 9935 / NRRL 34936)</name>
    <name type="common">Fusarium vascular wilt of tomato</name>
    <dbReference type="NCBI Taxonomy" id="426428"/>
    <lineage>
        <taxon>Eukaryota</taxon>
        <taxon>Fungi</taxon>
        <taxon>Dikarya</taxon>
        <taxon>Ascomycota</taxon>
        <taxon>Pezizomycotina</taxon>
        <taxon>Sordariomycetes</taxon>
        <taxon>Hypocreomycetidae</taxon>
        <taxon>Hypocreales</taxon>
        <taxon>Nectriaceae</taxon>
        <taxon>Fusarium</taxon>
        <taxon>Fusarium oxysporum species complex</taxon>
    </lineage>
</organism>
<gene>
    <name evidence="1" type="ORF">FOXG_22553</name>
</gene>
<sequence length="154" mass="17246">METSLGCDAGSIEANAAQNCRDLISGVVVVGAARPSPAMVVELKNDKVSDESQIKREILGMITPIHRRRYTHEKIEDERLIFIVAKGTLPRTVTKAGFEIDRIDRFRALIDRFISIVTLNRSISIDQIDQTEPHVTRQRSCGILKRKVVGRLPP</sequence>
<dbReference type="RefSeq" id="XP_018257445.1">
    <property type="nucleotide sequence ID" value="XM_018402968.1"/>
</dbReference>
<accession>A0A0J9W9Y3</accession>
<evidence type="ECO:0000313" key="2">
    <source>
        <dbReference type="Proteomes" id="UP000009097"/>
    </source>
</evidence>